<sequence length="38" mass="4071">MGKAYTFDTAVFTFTAVSTKPTYTKKCCSVPNSQSATS</sequence>
<name>A0A0A9APX1_ARUDO</name>
<protein>
    <submittedName>
        <fullName evidence="1">Uncharacterized protein</fullName>
    </submittedName>
</protein>
<dbReference type="AlphaFoldDB" id="A0A0A9APX1"/>
<evidence type="ECO:0000313" key="1">
    <source>
        <dbReference type="EMBL" id="JAD53151.1"/>
    </source>
</evidence>
<proteinExistence type="predicted"/>
<reference evidence="1" key="2">
    <citation type="journal article" date="2015" name="Data Brief">
        <title>Shoot transcriptome of the giant reed, Arundo donax.</title>
        <authorList>
            <person name="Barrero R.A."/>
            <person name="Guerrero F.D."/>
            <person name="Moolhuijzen P."/>
            <person name="Goolsby J.A."/>
            <person name="Tidwell J."/>
            <person name="Bellgard S.E."/>
            <person name="Bellgard M.I."/>
        </authorList>
    </citation>
    <scope>NUCLEOTIDE SEQUENCE</scope>
    <source>
        <tissue evidence="1">Shoot tissue taken approximately 20 cm above the soil surface</tissue>
    </source>
</reference>
<organism evidence="1">
    <name type="scientific">Arundo donax</name>
    <name type="common">Giant reed</name>
    <name type="synonym">Donax arundinaceus</name>
    <dbReference type="NCBI Taxonomy" id="35708"/>
    <lineage>
        <taxon>Eukaryota</taxon>
        <taxon>Viridiplantae</taxon>
        <taxon>Streptophyta</taxon>
        <taxon>Embryophyta</taxon>
        <taxon>Tracheophyta</taxon>
        <taxon>Spermatophyta</taxon>
        <taxon>Magnoliopsida</taxon>
        <taxon>Liliopsida</taxon>
        <taxon>Poales</taxon>
        <taxon>Poaceae</taxon>
        <taxon>PACMAD clade</taxon>
        <taxon>Arundinoideae</taxon>
        <taxon>Arundineae</taxon>
        <taxon>Arundo</taxon>
    </lineage>
</organism>
<dbReference type="EMBL" id="GBRH01214092">
    <property type="protein sequence ID" value="JAD83803.1"/>
    <property type="molecule type" value="Transcribed_RNA"/>
</dbReference>
<dbReference type="EMBL" id="GBRH01244744">
    <property type="protein sequence ID" value="JAD53151.1"/>
    <property type="molecule type" value="Transcribed_RNA"/>
</dbReference>
<accession>A0A0A9APX1</accession>
<reference evidence="1" key="1">
    <citation type="submission" date="2014-09" db="EMBL/GenBank/DDBJ databases">
        <authorList>
            <person name="Magalhaes I.L.F."/>
            <person name="Oliveira U."/>
            <person name="Santos F.R."/>
            <person name="Vidigal T.H.D.A."/>
            <person name="Brescovit A.D."/>
            <person name="Santos A.J."/>
        </authorList>
    </citation>
    <scope>NUCLEOTIDE SEQUENCE</scope>
    <source>
        <tissue evidence="1">Shoot tissue taken approximately 20 cm above the soil surface</tissue>
    </source>
</reference>